<dbReference type="AlphaFoldDB" id="A0A1H5GV86"/>
<dbReference type="InterPro" id="IPR002575">
    <property type="entry name" value="Aminoglycoside_PTrfase"/>
</dbReference>
<protein>
    <submittedName>
        <fullName evidence="2">Phosphotransferase enzyme family protein</fullName>
    </submittedName>
</protein>
<evidence type="ECO:0000313" key="2">
    <source>
        <dbReference type="EMBL" id="SEE19414.1"/>
    </source>
</evidence>
<dbReference type="SUPFAM" id="SSF56112">
    <property type="entry name" value="Protein kinase-like (PK-like)"/>
    <property type="match status" value="1"/>
</dbReference>
<sequence length="330" mass="34359">MIIDDPLLAALAGTGLAAPDDVRAVRHLPGRALCSQVGLADGRLLFVKRARPGRPAVTGEAGVVRAVNALPGTAAIAPELLAVDVAGSAAVYRGYQDWRTLTGWPDVGPDVVGAIGAALARLHAVRPGTHPIDGIAPTGPFGRPTLDWAAVTPAALAAFPSGFREVWARAAATHTIVDRLAARWRPSALIHGDVKHDNVVADGGRVVLLDWETAGWGDPLWDLGSLVGNLVQLWLHTLRLTPGGTLESWLSGAPVPLDELRSRVRAALSGYGPLTPADRGLVAAHAGVFLLQRALAAGLLAERLDAPGVLTAHLAAQLLTDPDRTAPMLL</sequence>
<proteinExistence type="predicted"/>
<dbReference type="PANTHER" id="PTHR21310">
    <property type="entry name" value="AMINOGLYCOSIDE PHOSPHOTRANSFERASE-RELATED-RELATED"/>
    <property type="match status" value="1"/>
</dbReference>
<dbReference type="InterPro" id="IPR011009">
    <property type="entry name" value="Kinase-like_dom_sf"/>
</dbReference>
<dbReference type="RefSeq" id="WP_069110513.1">
    <property type="nucleotide sequence ID" value="NZ_FNUC01000003.1"/>
</dbReference>
<dbReference type="InterPro" id="IPR051678">
    <property type="entry name" value="AGP_Transferase"/>
</dbReference>
<dbReference type="PANTHER" id="PTHR21310:SF40">
    <property type="entry name" value="AMINOGLYCOSIDE PHOSPHOTRANSFERASE DOMAIN-CONTAINING PROTEIN-RELATED"/>
    <property type="match status" value="1"/>
</dbReference>
<dbReference type="Proteomes" id="UP000181980">
    <property type="component" value="Unassembled WGS sequence"/>
</dbReference>
<dbReference type="Pfam" id="PF01636">
    <property type="entry name" value="APH"/>
    <property type="match status" value="1"/>
</dbReference>
<organism evidence="2 3">
    <name type="scientific">Jiangella alba</name>
    <dbReference type="NCBI Taxonomy" id="561176"/>
    <lineage>
        <taxon>Bacteria</taxon>
        <taxon>Bacillati</taxon>
        <taxon>Actinomycetota</taxon>
        <taxon>Actinomycetes</taxon>
        <taxon>Jiangellales</taxon>
        <taxon>Jiangellaceae</taxon>
        <taxon>Jiangella</taxon>
    </lineage>
</organism>
<keyword evidence="2" id="KW-0808">Transferase</keyword>
<accession>A0A1H5GV86</accession>
<name>A0A1H5GV86_9ACTN</name>
<evidence type="ECO:0000259" key="1">
    <source>
        <dbReference type="Pfam" id="PF01636"/>
    </source>
</evidence>
<dbReference type="STRING" id="561176.SAMN04488561_0663"/>
<dbReference type="OrthoDB" id="9797603at2"/>
<gene>
    <name evidence="2" type="ORF">SAMN04488561_0663</name>
</gene>
<dbReference type="GO" id="GO:0016740">
    <property type="term" value="F:transferase activity"/>
    <property type="evidence" value="ECO:0007669"/>
    <property type="project" value="UniProtKB-KW"/>
</dbReference>
<reference evidence="3" key="1">
    <citation type="submission" date="2016-10" db="EMBL/GenBank/DDBJ databases">
        <authorList>
            <person name="Varghese N."/>
            <person name="Submissions S."/>
        </authorList>
    </citation>
    <scope>NUCLEOTIDE SEQUENCE [LARGE SCALE GENOMIC DNA]</scope>
    <source>
        <strain evidence="3">DSM 45237</strain>
    </source>
</reference>
<feature type="domain" description="Aminoglycoside phosphotransferase" evidence="1">
    <location>
        <begin position="39"/>
        <end position="228"/>
    </location>
</feature>
<keyword evidence="3" id="KW-1185">Reference proteome</keyword>
<dbReference type="EMBL" id="FNUC01000003">
    <property type="protein sequence ID" value="SEE19414.1"/>
    <property type="molecule type" value="Genomic_DNA"/>
</dbReference>
<dbReference type="Gene3D" id="3.90.1200.10">
    <property type="match status" value="1"/>
</dbReference>
<evidence type="ECO:0000313" key="3">
    <source>
        <dbReference type="Proteomes" id="UP000181980"/>
    </source>
</evidence>